<dbReference type="SUPFAM" id="SSF101386">
    <property type="entry name" value="all-alpha NTP pyrophosphatases"/>
    <property type="match status" value="1"/>
</dbReference>
<accession>A0A833HMC6</accession>
<dbReference type="AlphaFoldDB" id="A0A833HMC6"/>
<protein>
    <recommendedName>
        <fullName evidence="1">NTP pyrophosphohydrolase MazG-like domain-containing protein</fullName>
    </recommendedName>
</protein>
<evidence type="ECO:0000259" key="1">
    <source>
        <dbReference type="Pfam" id="PF03819"/>
    </source>
</evidence>
<dbReference type="OrthoDB" id="581935at2"/>
<dbReference type="InterPro" id="IPR004518">
    <property type="entry name" value="MazG-like_dom"/>
</dbReference>
<evidence type="ECO:0000313" key="3">
    <source>
        <dbReference type="Proteomes" id="UP000465601"/>
    </source>
</evidence>
<keyword evidence="3" id="KW-1185">Reference proteome</keyword>
<proteinExistence type="predicted"/>
<comment type="caution">
    <text evidence="2">The sequence shown here is derived from an EMBL/GenBank/DDBJ whole genome shotgun (WGS) entry which is preliminary data.</text>
</comment>
<sequence>MEIKNAMELIWNNRKYSTNDPKTAISHLNEEVAESLKALMKGDTDKAKGELQDAMSCLFIALKVMDVDIEEAIANQVELMRRKNGKIMILKDDKVEIYVDGTLKGGWSVWSDEDIKDAEELAKEFGCKFIKED</sequence>
<dbReference type="Proteomes" id="UP000465601">
    <property type="component" value="Unassembled WGS sequence"/>
</dbReference>
<name>A0A833HMC6_9FIRM</name>
<reference evidence="2 3" key="1">
    <citation type="submission" date="2019-10" db="EMBL/GenBank/DDBJ databases">
        <title>Alkaliphilus serpentinus sp. nov. and Alkaliphilus pronyensis sp. nov., two novel anaerobic alkaliphilic species isolated from the serpentinized-hosted hydrothermal field of the Prony Bay (New Caledonia).</title>
        <authorList>
            <person name="Postec A."/>
        </authorList>
    </citation>
    <scope>NUCLEOTIDE SEQUENCE [LARGE SCALE GENOMIC DNA]</scope>
    <source>
        <strain evidence="2 3">LacT</strain>
    </source>
</reference>
<dbReference type="Gene3D" id="1.10.287.1080">
    <property type="entry name" value="MazG-like"/>
    <property type="match status" value="1"/>
</dbReference>
<feature type="domain" description="NTP pyrophosphohydrolase MazG-like" evidence="1">
    <location>
        <begin position="21"/>
        <end position="83"/>
    </location>
</feature>
<dbReference type="Pfam" id="PF03819">
    <property type="entry name" value="MazG"/>
    <property type="match status" value="1"/>
</dbReference>
<organism evidence="2 3">
    <name type="scientific">Alkaliphilus serpentinus</name>
    <dbReference type="NCBI Taxonomy" id="1482731"/>
    <lineage>
        <taxon>Bacteria</taxon>
        <taxon>Bacillati</taxon>
        <taxon>Bacillota</taxon>
        <taxon>Clostridia</taxon>
        <taxon>Peptostreptococcales</taxon>
        <taxon>Natronincolaceae</taxon>
        <taxon>Alkaliphilus</taxon>
    </lineage>
</organism>
<dbReference type="EMBL" id="WBZB01000043">
    <property type="protein sequence ID" value="KAB3527361.1"/>
    <property type="molecule type" value="Genomic_DNA"/>
</dbReference>
<dbReference type="RefSeq" id="WP_151866643.1">
    <property type="nucleotide sequence ID" value="NZ_WBZB01000043.1"/>
</dbReference>
<gene>
    <name evidence="2" type="ORF">F8153_12255</name>
</gene>
<evidence type="ECO:0000313" key="2">
    <source>
        <dbReference type="EMBL" id="KAB3527361.1"/>
    </source>
</evidence>